<dbReference type="InterPro" id="IPR050902">
    <property type="entry name" value="ABC_Transporter_SBP"/>
</dbReference>
<comment type="caution">
    <text evidence="2">The sequence shown here is derived from an EMBL/GenBank/DDBJ whole genome shotgun (WGS) entry which is preliminary data.</text>
</comment>
<dbReference type="InterPro" id="IPR002491">
    <property type="entry name" value="ABC_transptr_periplasmic_BD"/>
</dbReference>
<evidence type="ECO:0000313" key="2">
    <source>
        <dbReference type="EMBL" id="MCF2563954.1"/>
    </source>
</evidence>
<evidence type="ECO:0000259" key="1">
    <source>
        <dbReference type="PROSITE" id="PS50983"/>
    </source>
</evidence>
<name>A0ABS9CGW2_9BACT</name>
<reference evidence="2 3" key="1">
    <citation type="submission" date="2020-12" db="EMBL/GenBank/DDBJ databases">
        <title>Whole genome sequences of gut porcine anaerobes.</title>
        <authorList>
            <person name="Kubasova T."/>
            <person name="Jahodarova E."/>
            <person name="Rychlik I."/>
        </authorList>
    </citation>
    <scope>NUCLEOTIDE SEQUENCE [LARGE SCALE GENOMIC DNA]</scope>
    <source>
        <strain evidence="2 3">An925</strain>
    </source>
</reference>
<dbReference type="EMBL" id="JADYTN010000014">
    <property type="protein sequence ID" value="MCF2563954.1"/>
    <property type="molecule type" value="Genomic_DNA"/>
</dbReference>
<proteinExistence type="predicted"/>
<accession>A0ABS9CGW2</accession>
<protein>
    <submittedName>
        <fullName evidence="2">ABC transporter substrate-binding protein</fullName>
    </submittedName>
</protein>
<evidence type="ECO:0000313" key="3">
    <source>
        <dbReference type="Proteomes" id="UP001200470"/>
    </source>
</evidence>
<dbReference type="Pfam" id="PF01497">
    <property type="entry name" value="Peripla_BP_2"/>
    <property type="match status" value="1"/>
</dbReference>
<keyword evidence="3" id="KW-1185">Reference proteome</keyword>
<gene>
    <name evidence="2" type="ORF">I6E12_07490</name>
</gene>
<dbReference type="Gene3D" id="3.40.50.1980">
    <property type="entry name" value="Nitrogenase molybdenum iron protein domain"/>
    <property type="match status" value="2"/>
</dbReference>
<dbReference type="PANTHER" id="PTHR30535">
    <property type="entry name" value="VITAMIN B12-BINDING PROTEIN"/>
    <property type="match status" value="1"/>
</dbReference>
<dbReference type="RefSeq" id="WP_301638143.1">
    <property type="nucleotide sequence ID" value="NZ_JADYTN010000014.1"/>
</dbReference>
<feature type="domain" description="Fe/B12 periplasmic-binding" evidence="1">
    <location>
        <begin position="93"/>
        <end position="365"/>
    </location>
</feature>
<sequence length="378" mass="42490">MRQFILFGMMTVLLSSCGGRMAEVQDGGDTLHLKYSSLLTIVRHEGYTMAQIRNPWKSGKTLHTYVLVPKDEQLPDQALLPAQATIIRTPVEHSAVFTTVHCSLLGMLGAQDKIVAVADLKYIKLPFVQQGVKAGKIADCGSGMQPMVEKIMDVKPDIIMLSPFENSGGYGKVEEINIPIVECAEYMENSPLARAEWMRFYGLLLGREQEADSLFACVDSCYHMLQQQASKARHGGHRRTVLFDKMTGSVWHVPGGRSTIGQMVKDAGGNYPWENDTHGGSLALPYENVLERAGEADVWLFRYSSDHTYTKADLLGERDGYKMLKAFRQNEVYGCNVEKTSFYEETPFRPDLLLSDIIQILHPNLIQSKHLRYFENTK</sequence>
<dbReference type="SUPFAM" id="SSF53807">
    <property type="entry name" value="Helical backbone' metal receptor"/>
    <property type="match status" value="1"/>
</dbReference>
<organism evidence="2 3">
    <name type="scientific">Xylanibacter brevis</name>
    <dbReference type="NCBI Taxonomy" id="83231"/>
    <lineage>
        <taxon>Bacteria</taxon>
        <taxon>Pseudomonadati</taxon>
        <taxon>Bacteroidota</taxon>
        <taxon>Bacteroidia</taxon>
        <taxon>Bacteroidales</taxon>
        <taxon>Prevotellaceae</taxon>
        <taxon>Xylanibacter</taxon>
    </lineage>
</organism>
<dbReference type="Proteomes" id="UP001200470">
    <property type="component" value="Unassembled WGS sequence"/>
</dbReference>
<dbReference type="PROSITE" id="PS51257">
    <property type="entry name" value="PROKAR_LIPOPROTEIN"/>
    <property type="match status" value="1"/>
</dbReference>
<dbReference type="PANTHER" id="PTHR30535:SF34">
    <property type="entry name" value="MOLYBDATE-BINDING PROTEIN MOLA"/>
    <property type="match status" value="1"/>
</dbReference>
<dbReference type="PROSITE" id="PS50983">
    <property type="entry name" value="FE_B12_PBP"/>
    <property type="match status" value="1"/>
</dbReference>